<organism evidence="1 2">
    <name type="scientific">Thalassobacillus cyri</name>
    <dbReference type="NCBI Taxonomy" id="571932"/>
    <lineage>
        <taxon>Bacteria</taxon>
        <taxon>Bacillati</taxon>
        <taxon>Bacillota</taxon>
        <taxon>Bacilli</taxon>
        <taxon>Bacillales</taxon>
        <taxon>Bacillaceae</taxon>
        <taxon>Thalassobacillus</taxon>
    </lineage>
</organism>
<accession>A0A1H4EMU3</accession>
<keyword evidence="2" id="KW-1185">Reference proteome</keyword>
<reference evidence="1 2" key="1">
    <citation type="submission" date="2016-10" db="EMBL/GenBank/DDBJ databases">
        <authorList>
            <person name="de Groot N.N."/>
        </authorList>
    </citation>
    <scope>NUCLEOTIDE SEQUENCE [LARGE SCALE GENOMIC DNA]</scope>
    <source>
        <strain evidence="1 2">CCM7597</strain>
    </source>
</reference>
<protein>
    <submittedName>
        <fullName evidence="1">Uncharacterized protein</fullName>
    </submittedName>
</protein>
<gene>
    <name evidence="1" type="ORF">SAMN05421743_109157</name>
</gene>
<dbReference type="EMBL" id="FNQR01000009">
    <property type="protein sequence ID" value="SEA86424.1"/>
    <property type="molecule type" value="Genomic_DNA"/>
</dbReference>
<dbReference type="AlphaFoldDB" id="A0A1H4EMU3"/>
<evidence type="ECO:0000313" key="1">
    <source>
        <dbReference type="EMBL" id="SEA86424.1"/>
    </source>
</evidence>
<name>A0A1H4EMU3_9BACI</name>
<sequence length="95" mass="11072">MDQDVISEEIEAIVTDFDLIISEKTTLSTKKGSVHWHIKKQDETGVLEITYWPKKARLWIDIHNNRRKTWNLGVIEPMADRFSQEFGGSVENISR</sequence>
<dbReference type="Proteomes" id="UP000198584">
    <property type="component" value="Unassembled WGS sequence"/>
</dbReference>
<proteinExistence type="predicted"/>
<evidence type="ECO:0000313" key="2">
    <source>
        <dbReference type="Proteomes" id="UP000198584"/>
    </source>
</evidence>